<evidence type="ECO:0000256" key="4">
    <source>
        <dbReference type="RuleBase" id="RU003719"/>
    </source>
</evidence>
<keyword evidence="3" id="KW-0520">NAD</keyword>
<dbReference type="InterPro" id="IPR006139">
    <property type="entry name" value="D-isomer_2_OHA_DH_cat_dom"/>
</dbReference>
<dbReference type="SUPFAM" id="SSF51735">
    <property type="entry name" value="NAD(P)-binding Rossmann-fold domains"/>
    <property type="match status" value="1"/>
</dbReference>
<dbReference type="EMBL" id="BMFQ01000002">
    <property type="protein sequence ID" value="GGG45946.1"/>
    <property type="molecule type" value="Genomic_DNA"/>
</dbReference>
<dbReference type="Pfam" id="PF00389">
    <property type="entry name" value="2-Hacid_dh"/>
    <property type="match status" value="1"/>
</dbReference>
<dbReference type="CDD" id="cd05303">
    <property type="entry name" value="PGDH_2"/>
    <property type="match status" value="1"/>
</dbReference>
<dbReference type="GO" id="GO:0051287">
    <property type="term" value="F:NAD binding"/>
    <property type="evidence" value="ECO:0007669"/>
    <property type="project" value="InterPro"/>
</dbReference>
<proteinExistence type="inferred from homology"/>
<organism evidence="7 8">
    <name type="scientific">Bizionia arctica</name>
    <dbReference type="NCBI Taxonomy" id="1495645"/>
    <lineage>
        <taxon>Bacteria</taxon>
        <taxon>Pseudomonadati</taxon>
        <taxon>Bacteroidota</taxon>
        <taxon>Flavobacteriia</taxon>
        <taxon>Flavobacteriales</taxon>
        <taxon>Flavobacteriaceae</taxon>
        <taxon>Bizionia</taxon>
    </lineage>
</organism>
<dbReference type="PANTHER" id="PTHR43761">
    <property type="entry name" value="D-ISOMER SPECIFIC 2-HYDROXYACID DEHYDROGENASE FAMILY PROTEIN (AFU_ORTHOLOGUE AFUA_1G13630)"/>
    <property type="match status" value="1"/>
</dbReference>
<evidence type="ECO:0000313" key="7">
    <source>
        <dbReference type="EMBL" id="GGG45946.1"/>
    </source>
</evidence>
<name>A0A917LNM4_9FLAO</name>
<reference evidence="7" key="2">
    <citation type="submission" date="2020-09" db="EMBL/GenBank/DDBJ databases">
        <authorList>
            <person name="Sun Q."/>
            <person name="Zhou Y."/>
        </authorList>
    </citation>
    <scope>NUCLEOTIDE SEQUENCE</scope>
    <source>
        <strain evidence="7">CGMCC 1.12751</strain>
    </source>
</reference>
<dbReference type="InterPro" id="IPR050418">
    <property type="entry name" value="D-iso_2-hydroxyacid_DH_PdxB"/>
</dbReference>
<dbReference type="SUPFAM" id="SSF52283">
    <property type="entry name" value="Formate/glycerate dehydrogenase catalytic domain-like"/>
    <property type="match status" value="1"/>
</dbReference>
<dbReference type="Gene3D" id="3.40.50.720">
    <property type="entry name" value="NAD(P)-binding Rossmann-like Domain"/>
    <property type="match status" value="2"/>
</dbReference>
<protein>
    <submittedName>
        <fullName evidence="7">3-phosphoglycerate dehydrogenase</fullName>
    </submittedName>
</protein>
<feature type="domain" description="D-isomer specific 2-hydroxyacid dehydrogenase NAD-binding" evidence="6">
    <location>
        <begin position="108"/>
        <end position="293"/>
    </location>
</feature>
<evidence type="ECO:0000256" key="2">
    <source>
        <dbReference type="ARBA" id="ARBA00023002"/>
    </source>
</evidence>
<dbReference type="Pfam" id="PF02826">
    <property type="entry name" value="2-Hacid_dh_C"/>
    <property type="match status" value="1"/>
</dbReference>
<keyword evidence="2 4" id="KW-0560">Oxidoreductase</keyword>
<sequence>MKALANDGISKSGIEALEKEGFEVLTTTVAQEQLVNYINTHHIDVILVRSATQVRKDIIDGCSSIKIIGRGGVGMDNIDVQYARDKGIHVINTPAASSQSVAELVFAHLFGGVRFLHDSNRNMPLDGDTQFKSLKKNYAKGVELRGKTLGIIGFGRIGREVAKIGLGIGMKVIASDKFVGKATIKVEFYNGQFINVEIETEHTKDVIKQSDFITLHVPAQEEYVIGEKQFEIMKDGVGIINAARGGVIDEVALVKALESGKVAFAGLDTFEEEPTPAVQVLMNGRISLTPHIGAATNEAQDRIGTELASQIISLLKTEKS</sequence>
<dbReference type="AlphaFoldDB" id="A0A917LNM4"/>
<evidence type="ECO:0000256" key="1">
    <source>
        <dbReference type="ARBA" id="ARBA00005854"/>
    </source>
</evidence>
<comment type="caution">
    <text evidence="7">The sequence shown here is derived from an EMBL/GenBank/DDBJ whole genome shotgun (WGS) entry which is preliminary data.</text>
</comment>
<comment type="similarity">
    <text evidence="1 4">Belongs to the D-isomer specific 2-hydroxyacid dehydrogenase family.</text>
</comment>
<dbReference type="GO" id="GO:0016616">
    <property type="term" value="F:oxidoreductase activity, acting on the CH-OH group of donors, NAD or NADP as acceptor"/>
    <property type="evidence" value="ECO:0007669"/>
    <property type="project" value="InterPro"/>
</dbReference>
<evidence type="ECO:0000313" key="8">
    <source>
        <dbReference type="Proteomes" id="UP000625976"/>
    </source>
</evidence>
<accession>A0A917LNM4</accession>
<dbReference type="RefSeq" id="WP_188463809.1">
    <property type="nucleotide sequence ID" value="NZ_BMFQ01000002.1"/>
</dbReference>
<evidence type="ECO:0000259" key="6">
    <source>
        <dbReference type="Pfam" id="PF02826"/>
    </source>
</evidence>
<dbReference type="InterPro" id="IPR006140">
    <property type="entry name" value="D-isomer_DH_NAD-bd"/>
</dbReference>
<evidence type="ECO:0000259" key="5">
    <source>
        <dbReference type="Pfam" id="PF00389"/>
    </source>
</evidence>
<keyword evidence="8" id="KW-1185">Reference proteome</keyword>
<dbReference type="PANTHER" id="PTHR43761:SF1">
    <property type="entry name" value="D-ISOMER SPECIFIC 2-HYDROXYACID DEHYDROGENASE CATALYTIC DOMAIN-CONTAINING PROTEIN-RELATED"/>
    <property type="match status" value="1"/>
</dbReference>
<feature type="domain" description="D-isomer specific 2-hydroxyacid dehydrogenase catalytic" evidence="5">
    <location>
        <begin position="8"/>
        <end position="319"/>
    </location>
</feature>
<dbReference type="InterPro" id="IPR036291">
    <property type="entry name" value="NAD(P)-bd_dom_sf"/>
</dbReference>
<reference evidence="7" key="1">
    <citation type="journal article" date="2014" name="Int. J. Syst. Evol. Microbiol.">
        <title>Complete genome sequence of Corynebacterium casei LMG S-19264T (=DSM 44701T), isolated from a smear-ripened cheese.</title>
        <authorList>
            <consortium name="US DOE Joint Genome Institute (JGI-PGF)"/>
            <person name="Walter F."/>
            <person name="Albersmeier A."/>
            <person name="Kalinowski J."/>
            <person name="Ruckert C."/>
        </authorList>
    </citation>
    <scope>NUCLEOTIDE SEQUENCE</scope>
    <source>
        <strain evidence="7">CGMCC 1.12751</strain>
    </source>
</reference>
<evidence type="ECO:0000256" key="3">
    <source>
        <dbReference type="ARBA" id="ARBA00023027"/>
    </source>
</evidence>
<dbReference type="Proteomes" id="UP000625976">
    <property type="component" value="Unassembled WGS sequence"/>
</dbReference>
<gene>
    <name evidence="7" type="primary">serA</name>
    <name evidence="7" type="ORF">GCM10010976_16900</name>
</gene>